<name>A0A1V3IFK0_9PAST</name>
<evidence type="ECO:0000259" key="1">
    <source>
        <dbReference type="Pfam" id="PF15604"/>
    </source>
</evidence>
<dbReference type="EMBL" id="MLHJ01000122">
    <property type="protein sequence ID" value="OOF39494.1"/>
    <property type="molecule type" value="Genomic_DNA"/>
</dbReference>
<gene>
    <name evidence="2" type="ORF">BKK50_10605</name>
</gene>
<evidence type="ECO:0000313" key="3">
    <source>
        <dbReference type="Proteomes" id="UP000189433"/>
    </source>
</evidence>
<reference evidence="2 3" key="1">
    <citation type="submission" date="2016-10" db="EMBL/GenBank/DDBJ databases">
        <title>Rodentibacter gen. nov. and new species.</title>
        <authorList>
            <person name="Christensen H."/>
        </authorList>
    </citation>
    <scope>NUCLEOTIDE SEQUENCE [LARGE SCALE GENOMIC DNA]</scope>
    <source>
        <strain evidence="2 3">CCUG17206</strain>
    </source>
</reference>
<feature type="domain" description="Novel toxin 15" evidence="1">
    <location>
        <begin position="314"/>
        <end position="460"/>
    </location>
</feature>
<dbReference type="Pfam" id="PF15604">
    <property type="entry name" value="Ntox15"/>
    <property type="match status" value="1"/>
</dbReference>
<accession>A0A1V3IFK0</accession>
<dbReference type="OrthoDB" id="3261089at2"/>
<sequence>MWFDSFIESANKFLNEVYEELETAYKSGVEGIGNTLHGTVDWVWGTLLGNWNPNQTTSQIVADAALGLVPILNIILDIRDLIACIYAFYDEENENSEQEKWIMLILILSGFIPFLGDSIKAMGRIVMINIRRYGSQNIEKAVQSSLEPIVEFLQDEKVIRIISTNQINKVLKDIADQFREQARQLNSSKITNFWREVNLKIRGWLDYPLPEDIKQFLQKTLLLSENLLGKSPQPLAAGIGEVKVILLKTADELEQSGLKVQQNVKFNRKEDITTSRHSPNVTRAERRTIRCFQPSNSLLKKAKSEGKDIHKFEKEYYRQLKDQQNGINQLSAKEYLDGRDIYEKYGRIGGQAQQQARENYQKKIEKSLEGSYRKSGLSLNEAEIQAKNESKKIMRQLDALHSPDMIAGGKDKVMRLGDASINRSIGSQWRKNGRLDEMDDYAKEMMAKYGEHAKMNVELNRCK</sequence>
<dbReference type="RefSeq" id="WP_077417928.1">
    <property type="nucleotide sequence ID" value="NZ_MLHI01000171.1"/>
</dbReference>
<dbReference type="Proteomes" id="UP000189433">
    <property type="component" value="Unassembled WGS sequence"/>
</dbReference>
<evidence type="ECO:0000313" key="2">
    <source>
        <dbReference type="EMBL" id="OOF39494.1"/>
    </source>
</evidence>
<dbReference type="STRING" id="1908260.BKK50_10605"/>
<comment type="caution">
    <text evidence="2">The sequence shown here is derived from an EMBL/GenBank/DDBJ whole genome shotgun (WGS) entry which is preliminary data.</text>
</comment>
<organism evidence="2 3">
    <name type="scientific">Rodentibacter rarus</name>
    <dbReference type="NCBI Taxonomy" id="1908260"/>
    <lineage>
        <taxon>Bacteria</taxon>
        <taxon>Pseudomonadati</taxon>
        <taxon>Pseudomonadota</taxon>
        <taxon>Gammaproteobacteria</taxon>
        <taxon>Pasteurellales</taxon>
        <taxon>Pasteurellaceae</taxon>
        <taxon>Rodentibacter</taxon>
    </lineage>
</organism>
<protein>
    <recommendedName>
        <fullName evidence="1">Novel toxin 15 domain-containing protein</fullName>
    </recommendedName>
</protein>
<dbReference type="CDD" id="cd20746">
    <property type="entry name" value="FIX_Ntox15_NUC_DUF4112_RhsA-like"/>
    <property type="match status" value="1"/>
</dbReference>
<dbReference type="InterPro" id="IPR028949">
    <property type="entry name" value="Ntox15"/>
</dbReference>
<dbReference type="AlphaFoldDB" id="A0A1V3IFK0"/>
<proteinExistence type="predicted"/>
<keyword evidence="3" id="KW-1185">Reference proteome</keyword>
<dbReference type="InterPro" id="IPR049802">
    <property type="entry name" value="RhsC-like_FIX"/>
</dbReference>